<protein>
    <submittedName>
        <fullName evidence="2">Uncharacterized protein</fullName>
    </submittedName>
</protein>
<feature type="transmembrane region" description="Helical" evidence="1">
    <location>
        <begin position="68"/>
        <end position="89"/>
    </location>
</feature>
<sequence>MQETAKLFGLAFGVLFLCALIGGIGTTLLLHTSFSGTFLRTLYLGFFGALPVAVFQGRAVLDVQWGKYLALFGVIGGVLSVLVFGYIAVYLDVHLGWKMGFLEEAVLLMVLPFGVNAWKLAQKK</sequence>
<feature type="transmembrane region" description="Helical" evidence="1">
    <location>
        <begin position="7"/>
        <end position="30"/>
    </location>
</feature>
<dbReference type="Proteomes" id="UP000004088">
    <property type="component" value="Unassembled WGS sequence"/>
</dbReference>
<keyword evidence="3" id="KW-1185">Reference proteome</keyword>
<evidence type="ECO:0000256" key="1">
    <source>
        <dbReference type="SAM" id="Phobius"/>
    </source>
</evidence>
<organism evidence="2 3">
    <name type="scientific">Kingella denitrificans ATCC 33394</name>
    <dbReference type="NCBI Taxonomy" id="888741"/>
    <lineage>
        <taxon>Bacteria</taxon>
        <taxon>Pseudomonadati</taxon>
        <taxon>Pseudomonadota</taxon>
        <taxon>Betaproteobacteria</taxon>
        <taxon>Neisseriales</taxon>
        <taxon>Neisseriaceae</taxon>
        <taxon>Kingella</taxon>
    </lineage>
</organism>
<dbReference type="RefSeq" id="WP_003784259.1">
    <property type="nucleotide sequence ID" value="NZ_GL870929.1"/>
</dbReference>
<name>F0F200_9NEIS</name>
<keyword evidence="1" id="KW-1133">Transmembrane helix</keyword>
<dbReference type="AlphaFoldDB" id="F0F200"/>
<gene>
    <name evidence="2" type="ORF">HMPREF9098_2135</name>
</gene>
<feature type="transmembrane region" description="Helical" evidence="1">
    <location>
        <begin position="101"/>
        <end position="121"/>
    </location>
</feature>
<reference evidence="2 3" key="1">
    <citation type="submission" date="2011-01" db="EMBL/GenBank/DDBJ databases">
        <authorList>
            <person name="Muzny D."/>
            <person name="Qin X."/>
            <person name="Deng J."/>
            <person name="Jiang H."/>
            <person name="Liu Y."/>
            <person name="Qu J."/>
            <person name="Song X.-Z."/>
            <person name="Zhang L."/>
            <person name="Thornton R."/>
            <person name="Coyle M."/>
            <person name="Francisco L."/>
            <person name="Jackson L."/>
            <person name="Javaid M."/>
            <person name="Korchina V."/>
            <person name="Kovar C."/>
            <person name="Mata R."/>
            <person name="Mathew T."/>
            <person name="Ngo R."/>
            <person name="Nguyen L."/>
            <person name="Nguyen N."/>
            <person name="Okwuonu G."/>
            <person name="Ongeri F."/>
            <person name="Pham C."/>
            <person name="Simmons D."/>
            <person name="Wilczek-Boney K."/>
            <person name="Hale W."/>
            <person name="Jakkamsetti A."/>
            <person name="Pham P."/>
            <person name="Ruth R."/>
            <person name="San Lucas F."/>
            <person name="Warren J."/>
            <person name="Zhang J."/>
            <person name="Zhao Z."/>
            <person name="Zhou C."/>
            <person name="Zhu D."/>
            <person name="Lee S."/>
            <person name="Bess C."/>
            <person name="Blankenburg K."/>
            <person name="Forbes L."/>
            <person name="Fu Q."/>
            <person name="Gubbala S."/>
            <person name="Hirani K."/>
            <person name="Jayaseelan J.C."/>
            <person name="Lara F."/>
            <person name="Munidasa M."/>
            <person name="Palculict T."/>
            <person name="Patil S."/>
            <person name="Pu L.-L."/>
            <person name="Saada N."/>
            <person name="Tang L."/>
            <person name="Weissenberger G."/>
            <person name="Zhu Y."/>
            <person name="Hemphill L."/>
            <person name="Shang Y."/>
            <person name="Youmans B."/>
            <person name="Ayvaz T."/>
            <person name="Ross M."/>
            <person name="Santibanez J."/>
            <person name="Aqrawi P."/>
            <person name="Gross S."/>
            <person name="Joshi V."/>
            <person name="Fowler G."/>
            <person name="Nazareth L."/>
            <person name="Reid J."/>
            <person name="Worley K."/>
            <person name="Petrosino J."/>
            <person name="Highlander S."/>
            <person name="Gibbs R."/>
        </authorList>
    </citation>
    <scope>NUCLEOTIDE SEQUENCE [LARGE SCALE GENOMIC DNA]</scope>
    <source>
        <strain evidence="2 3">ATCC 33394</strain>
    </source>
</reference>
<dbReference type="EMBL" id="AEWV01000041">
    <property type="protein sequence ID" value="EGC16541.1"/>
    <property type="molecule type" value="Genomic_DNA"/>
</dbReference>
<feature type="transmembrane region" description="Helical" evidence="1">
    <location>
        <begin position="42"/>
        <end position="61"/>
    </location>
</feature>
<evidence type="ECO:0000313" key="2">
    <source>
        <dbReference type="EMBL" id="EGC16541.1"/>
    </source>
</evidence>
<comment type="caution">
    <text evidence="2">The sequence shown here is derived from an EMBL/GenBank/DDBJ whole genome shotgun (WGS) entry which is preliminary data.</text>
</comment>
<evidence type="ECO:0000313" key="3">
    <source>
        <dbReference type="Proteomes" id="UP000004088"/>
    </source>
</evidence>
<keyword evidence="1" id="KW-0812">Transmembrane</keyword>
<keyword evidence="1" id="KW-0472">Membrane</keyword>
<proteinExistence type="predicted"/>
<dbReference type="STRING" id="888741.HMPREF9098_2135"/>
<dbReference type="HOGENOM" id="CLU_2000834_0_0_4"/>
<accession>F0F200</accession>